<dbReference type="Proteomes" id="UP000054560">
    <property type="component" value="Unassembled WGS sequence"/>
</dbReference>
<dbReference type="GeneID" id="25908990"/>
<gene>
    <name evidence="2" type="ORF">SARC_08486</name>
</gene>
<accession>A0A0L0FR08</accession>
<reference evidence="2 3" key="1">
    <citation type="submission" date="2011-02" db="EMBL/GenBank/DDBJ databases">
        <title>The Genome Sequence of Sphaeroforma arctica JP610.</title>
        <authorList>
            <consortium name="The Broad Institute Genome Sequencing Platform"/>
            <person name="Russ C."/>
            <person name="Cuomo C."/>
            <person name="Young S.K."/>
            <person name="Zeng Q."/>
            <person name="Gargeya S."/>
            <person name="Alvarado L."/>
            <person name="Berlin A."/>
            <person name="Chapman S.B."/>
            <person name="Chen Z."/>
            <person name="Freedman E."/>
            <person name="Gellesch M."/>
            <person name="Goldberg J."/>
            <person name="Griggs A."/>
            <person name="Gujja S."/>
            <person name="Heilman E."/>
            <person name="Heiman D."/>
            <person name="Howarth C."/>
            <person name="Mehta T."/>
            <person name="Neiman D."/>
            <person name="Pearson M."/>
            <person name="Roberts A."/>
            <person name="Saif S."/>
            <person name="Shea T."/>
            <person name="Shenoy N."/>
            <person name="Sisk P."/>
            <person name="Stolte C."/>
            <person name="Sykes S."/>
            <person name="White J."/>
            <person name="Yandava C."/>
            <person name="Burger G."/>
            <person name="Gray M.W."/>
            <person name="Holland P.W.H."/>
            <person name="King N."/>
            <person name="Lang F.B.F."/>
            <person name="Roger A.J."/>
            <person name="Ruiz-Trillo I."/>
            <person name="Haas B."/>
            <person name="Nusbaum C."/>
            <person name="Birren B."/>
        </authorList>
    </citation>
    <scope>NUCLEOTIDE SEQUENCE [LARGE SCALE GENOMIC DNA]</scope>
    <source>
        <strain evidence="2 3">JP610</strain>
    </source>
</reference>
<feature type="region of interest" description="Disordered" evidence="1">
    <location>
        <begin position="455"/>
        <end position="474"/>
    </location>
</feature>
<dbReference type="EMBL" id="KQ242363">
    <property type="protein sequence ID" value="KNC79119.1"/>
    <property type="molecule type" value="Genomic_DNA"/>
</dbReference>
<evidence type="ECO:0000313" key="2">
    <source>
        <dbReference type="EMBL" id="KNC79119.1"/>
    </source>
</evidence>
<feature type="region of interest" description="Disordered" evidence="1">
    <location>
        <begin position="265"/>
        <end position="287"/>
    </location>
</feature>
<proteinExistence type="predicted"/>
<name>A0A0L0FR08_9EUKA</name>
<feature type="compositionally biased region" description="Polar residues" evidence="1">
    <location>
        <begin position="512"/>
        <end position="524"/>
    </location>
</feature>
<sequence>MPKQTQDVEHKSEMAELVAQHEREVANIIEQHVAEMIALVLREKRKGLIEYSEATIGPDDPFQLTARRHGNQMRYLRSVHKQAQKELRVKHRNIIKAKNAALNLNKTPKKITPTPAPVKEQYSAKSIQSTIDSQLKVTTVNTPIYTSLDGDADETSAAQTVRLLVDQNIATITPVSIDPSLDGDAIDSVTETISIQRTVGCQDISPAIGTPCKQSSTGYTDQRSTAPAIKCAEQGPTTVQRETETSWIRTRNDTPVPVTQTMEGSTVMQQVTHTPTSSRSSSAENPQARVVHGIAPATPIRGMGTKQMHTPNETQTDQVDLITDLSYTSVSGTTPDHARSLVRPVARTSAELTQHWPGRDARVAVDGADIAGKNALSVERKSTGACRASANMVLDQGMRTPERAYANKETRTDESVCMNGGAYATKRQCAEEMGSMCTPVQTRQDSRTRVLRMDGTSFSPPDYVPATQPHRVPIPTTDNTQISRSDCVQILQPHAAHPLPTYSVHTPRQDTEQTPQARDSAYGTSTKVRLQSHLDDPTTPIRYHGNHTFITGPTPGSRGNLNFFTRLPTHAGASTSGGADKQISTVSVNGLSSVGKGVATAAGGLNAVVSSGGMVSEALQNESTAIASDPKAIASMGEKHHVFMDDSRNTEPILWDNSCTTDCIATADPLDIKGFNLASVGANAQPLLIQATVTSSPLTRTRTPNMNTMTPMQFNYYSAMRQQYNSRLQQRCTPPHTNSSTYPPHTRTPTLAELTINHAHPGASRVALTCQSHVSVPANQHDGSAYVACTEDSDEGHTGAETHLAGTGGCASNTRIEATEPRVNRKRDSGVCMDAMGMDSAPQSGWRSDSMHMLQANGSSDLCANSVGVGCVGSGIDTTSQQAVSTKTLGPDAGDEGIVSMEVSAGVGNTIHLSASGSHTQVPVASYTNIQSVECTSTALESPAPVVASGGVHGGVLATPSHSSIVQRLTQASSNSMVCTADSDTHPHSATPPPTTINQLPTLAGHSPDQSGTECTVSICRTNQSPESAVAADWTVEPATTVAAAETNVYEGASMESAELNTHTLELSSAKARLEMRKDSTSACPGLTTANTQVHVHVQPQVVDMTPVSTRTRTRTRTRLENNGAQGMSVVALRNFKVAASNPQANVFPQANVLIVPFWVLEFCF</sequence>
<feature type="compositionally biased region" description="Polar residues" evidence="1">
    <location>
        <begin position="265"/>
        <end position="285"/>
    </location>
</feature>
<feature type="region of interest" description="Disordered" evidence="1">
    <location>
        <begin position="498"/>
        <end position="524"/>
    </location>
</feature>
<protein>
    <submittedName>
        <fullName evidence="2">Uncharacterized protein</fullName>
    </submittedName>
</protein>
<organism evidence="2 3">
    <name type="scientific">Sphaeroforma arctica JP610</name>
    <dbReference type="NCBI Taxonomy" id="667725"/>
    <lineage>
        <taxon>Eukaryota</taxon>
        <taxon>Ichthyosporea</taxon>
        <taxon>Ichthyophonida</taxon>
        <taxon>Sphaeroforma</taxon>
    </lineage>
</organism>
<keyword evidence="3" id="KW-1185">Reference proteome</keyword>
<evidence type="ECO:0000256" key="1">
    <source>
        <dbReference type="SAM" id="MobiDB-lite"/>
    </source>
</evidence>
<dbReference type="RefSeq" id="XP_014153021.1">
    <property type="nucleotide sequence ID" value="XM_014297546.1"/>
</dbReference>
<dbReference type="AlphaFoldDB" id="A0A0L0FR08"/>
<evidence type="ECO:0000313" key="3">
    <source>
        <dbReference type="Proteomes" id="UP000054560"/>
    </source>
</evidence>